<dbReference type="PANTHER" id="PTHR10855">
    <property type="entry name" value="26S PROTEASOME NON-ATPASE REGULATORY SUBUNIT 12/COP9 SIGNALOSOME COMPLEX SUBUNIT 4"/>
    <property type="match status" value="1"/>
</dbReference>
<dbReference type="InterPro" id="IPR036390">
    <property type="entry name" value="WH_DNA-bd_sf"/>
</dbReference>
<evidence type="ECO:0000259" key="8">
    <source>
        <dbReference type="Pfam" id="PF01399"/>
    </source>
</evidence>
<proteinExistence type="inferred from homology"/>
<protein>
    <recommendedName>
        <fullName evidence="4">COP9 signalosome complex subunit 4</fullName>
    </recommendedName>
</protein>
<accession>A0A1E3HD76</accession>
<dbReference type="PANTHER" id="PTHR10855:SF2">
    <property type="entry name" value="COP9 SIGNALOSOME COMPLEX SUBUNIT 4"/>
    <property type="match status" value="1"/>
</dbReference>
<evidence type="ECO:0000259" key="9">
    <source>
        <dbReference type="Pfam" id="PF22241"/>
    </source>
</evidence>
<dbReference type="GeneID" id="30197433"/>
<gene>
    <name evidence="10" type="ORF">L198_08222</name>
</gene>
<sequence length="457" mass="49726">MDISSALSTAASSPQATRPTAYLSLLASILSDHPHDSASYIAFAEHFAGGNNITSALGRRVPGAFLVAVTAGTTLELKGTATIPLDEEGEGDKAKWEELGKQAFQGEKGEEARREVVEGILQGGNLGGSDEQVAVLRHLNSHLLTLEEDYEGAARALMAIQVDSGSRMVSENDKLQLWMSIVRLFLECGEWGMALTYYNRATNLPPPQDKETRLAMRFAAAKLSDFSNEFDKAAQAYHTLSLEPSIDPTDRLQILSASVTTAILAPSGPRRSRILASLNRDDRVHQELPGRLGQMLKKMLEGWIVRAEEVREFESGLEGHQRATVEGGGTVLERAIREHNVGACARVYDNISFDSLGSILSLPPSIAERTARLMIQQSRLAGWIDQPNNLLFFHPPPSHQALDAEQGGTAGGLNVVEAEKEVEKVGWGERWDERVGEVCRRVEGLAEEVVGKGLVVV</sequence>
<evidence type="ECO:0000256" key="6">
    <source>
        <dbReference type="ARBA" id="ARBA00022790"/>
    </source>
</evidence>
<reference evidence="10 11" key="1">
    <citation type="submission" date="2016-06" db="EMBL/GenBank/DDBJ databases">
        <title>Evolution of pathogenesis and genome organization in the Tremellales.</title>
        <authorList>
            <person name="Cuomo C."/>
            <person name="Litvintseva A."/>
            <person name="Heitman J."/>
            <person name="Chen Y."/>
            <person name="Sun S."/>
            <person name="Springer D."/>
            <person name="Dromer F."/>
            <person name="Young S."/>
            <person name="Zeng Q."/>
            <person name="Chapman S."/>
            <person name="Gujja S."/>
            <person name="Saif S."/>
            <person name="Birren B."/>
        </authorList>
    </citation>
    <scope>NUCLEOTIDE SEQUENCE [LARGE SCALE GENOMIC DNA]</scope>
    <source>
        <strain evidence="10 11">CBS 7118</strain>
    </source>
</reference>
<evidence type="ECO:0000313" key="11">
    <source>
        <dbReference type="Proteomes" id="UP000094819"/>
    </source>
</evidence>
<dbReference type="GO" id="GO:0008180">
    <property type="term" value="C:COP9 signalosome"/>
    <property type="evidence" value="ECO:0007669"/>
    <property type="project" value="UniProtKB-KW"/>
</dbReference>
<evidence type="ECO:0000256" key="7">
    <source>
        <dbReference type="ARBA" id="ARBA00023242"/>
    </source>
</evidence>
<dbReference type="SUPFAM" id="SSF46785">
    <property type="entry name" value="Winged helix' DNA-binding domain"/>
    <property type="match status" value="1"/>
</dbReference>
<evidence type="ECO:0000256" key="3">
    <source>
        <dbReference type="ARBA" id="ARBA00010417"/>
    </source>
</evidence>
<evidence type="ECO:0000256" key="5">
    <source>
        <dbReference type="ARBA" id="ARBA00022490"/>
    </source>
</evidence>
<dbReference type="EMBL" id="AWGH01000059">
    <property type="protein sequence ID" value="ODN74292.1"/>
    <property type="molecule type" value="Genomic_DNA"/>
</dbReference>
<comment type="caution">
    <text evidence="10">The sequence shown here is derived from an EMBL/GenBank/DDBJ whole genome shotgun (WGS) entry which is preliminary data.</text>
</comment>
<feature type="domain" description="PSMD12/CSN4-like N-terminal" evidence="9">
    <location>
        <begin position="131"/>
        <end position="247"/>
    </location>
</feature>
<evidence type="ECO:0000256" key="2">
    <source>
        <dbReference type="ARBA" id="ARBA00004496"/>
    </source>
</evidence>
<dbReference type="InterPro" id="IPR054559">
    <property type="entry name" value="PSMD12-CSN4-like_N"/>
</dbReference>
<dbReference type="Pfam" id="PF22241">
    <property type="entry name" value="PSMD12-CSN4_N"/>
    <property type="match status" value="1"/>
</dbReference>
<keyword evidence="11" id="KW-1185">Reference proteome</keyword>
<keyword evidence="6" id="KW-0736">Signalosome</keyword>
<dbReference type="OrthoDB" id="295656at2759"/>
<evidence type="ECO:0000256" key="1">
    <source>
        <dbReference type="ARBA" id="ARBA00004123"/>
    </source>
</evidence>
<dbReference type="InterPro" id="IPR036388">
    <property type="entry name" value="WH-like_DNA-bd_sf"/>
</dbReference>
<dbReference type="GO" id="GO:0005829">
    <property type="term" value="C:cytosol"/>
    <property type="evidence" value="ECO:0007669"/>
    <property type="project" value="TreeGrafter"/>
</dbReference>
<dbReference type="Gene3D" id="1.10.10.10">
    <property type="entry name" value="Winged helix-like DNA-binding domain superfamily/Winged helix DNA-binding domain"/>
    <property type="match status" value="1"/>
</dbReference>
<dbReference type="AlphaFoldDB" id="A0A1E3HD76"/>
<dbReference type="RefSeq" id="XP_019027821.1">
    <property type="nucleotide sequence ID" value="XM_019180192.1"/>
</dbReference>
<dbReference type="Pfam" id="PF01399">
    <property type="entry name" value="PCI"/>
    <property type="match status" value="1"/>
</dbReference>
<organism evidence="10 11">
    <name type="scientific">Cryptococcus wingfieldii CBS 7118</name>
    <dbReference type="NCBI Taxonomy" id="1295528"/>
    <lineage>
        <taxon>Eukaryota</taxon>
        <taxon>Fungi</taxon>
        <taxon>Dikarya</taxon>
        <taxon>Basidiomycota</taxon>
        <taxon>Agaricomycotina</taxon>
        <taxon>Tremellomycetes</taxon>
        <taxon>Tremellales</taxon>
        <taxon>Cryptococcaceae</taxon>
        <taxon>Cryptococcus</taxon>
    </lineage>
</organism>
<comment type="subcellular location">
    <subcellularLocation>
        <location evidence="2">Cytoplasm</location>
    </subcellularLocation>
    <subcellularLocation>
        <location evidence="1">Nucleus</location>
    </subcellularLocation>
</comment>
<comment type="similarity">
    <text evidence="3">Belongs to the CSN4 family.</text>
</comment>
<dbReference type="InterPro" id="IPR040134">
    <property type="entry name" value="PSMD12/CSN4"/>
</dbReference>
<feature type="domain" description="PCI" evidence="8">
    <location>
        <begin position="330"/>
        <end position="394"/>
    </location>
</feature>
<dbReference type="Proteomes" id="UP000094819">
    <property type="component" value="Unassembled WGS sequence"/>
</dbReference>
<keyword evidence="7" id="KW-0539">Nucleus</keyword>
<dbReference type="InterPro" id="IPR000717">
    <property type="entry name" value="PCI_dom"/>
</dbReference>
<keyword evidence="5" id="KW-0963">Cytoplasm</keyword>
<evidence type="ECO:0000313" key="10">
    <source>
        <dbReference type="EMBL" id="ODN74292.1"/>
    </source>
</evidence>
<name>A0A1E3HD76_9TREE</name>
<evidence type="ECO:0000256" key="4">
    <source>
        <dbReference type="ARBA" id="ARBA00014881"/>
    </source>
</evidence>